<sequence>MERLLRPVRVIGPQERRIINIVYRKGRLGRNHRPVQPVVQPIAQPVPGHGRIRDVEPPLPPPPPPPPAPRPQRRQRYRFEWHTHGWTWRWLRPDPDDVHRARCLFCEWSYPHLLQPGRFNAHRRTIGDHFISARHTGATQLWDRVRGLNNSEGVFNRIIESLELFKTIPPENLQEFVADGAAHMMGARNSVATRFATHFANITCTICANYSAALCARHAALDEDAIPLHVIHLGRDIHTFINTPHRKNILQQQQECNSADRKNGQSIIEDSSPFLESYPTDNGKLEWVDATNDVVLPGVYFHIKEALLDILDCILHRDYYQSTPVEEIDPQDPRHHRNPLEMTIGRPCLEQILLIREPGNEALERIQRYLIRLATQVSQRLERYWRAYAGLECFLPQNAISVEYHAENPGVIREVMDRFPRALHGVNAEVIEDEWDQLLQHHPQLHPDMEIDRFWDQVRDFQVPLADQHQNPNRRAILTNLGQFAMNLLVMSHSNAEAERGFSAERLVWTRIRVLLDLSTTEGILLMRNCNRIHGNHGHAARFEPCVTLRDVRLGWKPFSLCYVQLLWLNLHLHRSSGSSAITFLKLSKKSGLAALDMQIVAVLFQQVPWVSAFSSESGWTGGIINALNNVEISGLQPYGI</sequence>
<proteinExistence type="predicted"/>
<gene>
    <name evidence="1" type="ORF">QAD02_013083</name>
</gene>
<dbReference type="Proteomes" id="UP001239111">
    <property type="component" value="Chromosome 2"/>
</dbReference>
<organism evidence="1 2">
    <name type="scientific">Eretmocerus hayati</name>
    <dbReference type="NCBI Taxonomy" id="131215"/>
    <lineage>
        <taxon>Eukaryota</taxon>
        <taxon>Metazoa</taxon>
        <taxon>Ecdysozoa</taxon>
        <taxon>Arthropoda</taxon>
        <taxon>Hexapoda</taxon>
        <taxon>Insecta</taxon>
        <taxon>Pterygota</taxon>
        <taxon>Neoptera</taxon>
        <taxon>Endopterygota</taxon>
        <taxon>Hymenoptera</taxon>
        <taxon>Apocrita</taxon>
        <taxon>Proctotrupomorpha</taxon>
        <taxon>Chalcidoidea</taxon>
        <taxon>Aphelinidae</taxon>
        <taxon>Aphelininae</taxon>
        <taxon>Eretmocerus</taxon>
    </lineage>
</organism>
<protein>
    <submittedName>
        <fullName evidence="1">Uncharacterized protein</fullName>
    </submittedName>
</protein>
<comment type="caution">
    <text evidence="1">The sequence shown here is derived from an EMBL/GenBank/DDBJ whole genome shotgun (WGS) entry which is preliminary data.</text>
</comment>
<dbReference type="EMBL" id="CM056742">
    <property type="protein sequence ID" value="KAJ8677296.1"/>
    <property type="molecule type" value="Genomic_DNA"/>
</dbReference>
<name>A0ACC2P2K9_9HYME</name>
<accession>A0ACC2P2K9</accession>
<reference evidence="1" key="1">
    <citation type="submission" date="2023-04" db="EMBL/GenBank/DDBJ databases">
        <title>A chromosome-level genome assembly of the parasitoid wasp Eretmocerus hayati.</title>
        <authorList>
            <person name="Zhong Y."/>
            <person name="Liu S."/>
            <person name="Liu Y."/>
        </authorList>
    </citation>
    <scope>NUCLEOTIDE SEQUENCE</scope>
    <source>
        <strain evidence="1">ZJU_SS_LIU_2023</strain>
    </source>
</reference>
<evidence type="ECO:0000313" key="1">
    <source>
        <dbReference type="EMBL" id="KAJ8677296.1"/>
    </source>
</evidence>
<evidence type="ECO:0000313" key="2">
    <source>
        <dbReference type="Proteomes" id="UP001239111"/>
    </source>
</evidence>
<keyword evidence="2" id="KW-1185">Reference proteome</keyword>